<feature type="transmembrane region" description="Helical" evidence="5">
    <location>
        <begin position="562"/>
        <end position="585"/>
    </location>
</feature>
<dbReference type="InterPro" id="IPR035906">
    <property type="entry name" value="MetI-like_sf"/>
</dbReference>
<feature type="transmembrane region" description="Helical" evidence="5">
    <location>
        <begin position="719"/>
        <end position="741"/>
    </location>
</feature>
<evidence type="ECO:0000256" key="1">
    <source>
        <dbReference type="ARBA" id="ARBA00004651"/>
    </source>
</evidence>
<comment type="subcellular location">
    <subcellularLocation>
        <location evidence="1 5">Cell membrane</location>
        <topology evidence="1 5">Multi-pass membrane protein</topology>
    </subcellularLocation>
</comment>
<dbReference type="EMBL" id="CP035033">
    <property type="protein sequence ID" value="QAB14766.1"/>
    <property type="molecule type" value="Genomic_DNA"/>
</dbReference>
<feature type="transmembrane region" description="Helical" evidence="5">
    <location>
        <begin position="494"/>
        <end position="514"/>
    </location>
</feature>
<keyword evidence="4 5" id="KW-0472">Membrane</keyword>
<dbReference type="GO" id="GO:0005886">
    <property type="term" value="C:plasma membrane"/>
    <property type="evidence" value="ECO:0007669"/>
    <property type="project" value="UniProtKB-SubCell"/>
</dbReference>
<dbReference type="RefSeq" id="WP_128384459.1">
    <property type="nucleotide sequence ID" value="NZ_CP035033.1"/>
</dbReference>
<dbReference type="InterPro" id="IPR000515">
    <property type="entry name" value="MetI-like"/>
</dbReference>
<dbReference type="GO" id="GO:0055085">
    <property type="term" value="P:transmembrane transport"/>
    <property type="evidence" value="ECO:0007669"/>
    <property type="project" value="InterPro"/>
</dbReference>
<dbReference type="InterPro" id="IPR036322">
    <property type="entry name" value="WD40_repeat_dom_sf"/>
</dbReference>
<keyword evidence="2 5" id="KW-0812">Transmembrane</keyword>
<dbReference type="Gene3D" id="1.10.3720.10">
    <property type="entry name" value="MetI-like"/>
    <property type="match status" value="2"/>
</dbReference>
<evidence type="ECO:0000313" key="7">
    <source>
        <dbReference type="EMBL" id="QAB14766.1"/>
    </source>
</evidence>
<dbReference type="AlphaFoldDB" id="A0A410H1I0"/>
<evidence type="ECO:0000256" key="2">
    <source>
        <dbReference type="ARBA" id="ARBA00022692"/>
    </source>
</evidence>
<evidence type="ECO:0000313" key="8">
    <source>
        <dbReference type="Proteomes" id="UP000285478"/>
    </source>
</evidence>
<dbReference type="Pfam" id="PF00528">
    <property type="entry name" value="BPD_transp_1"/>
    <property type="match status" value="1"/>
</dbReference>
<feature type="transmembrane region" description="Helical" evidence="5">
    <location>
        <begin position="645"/>
        <end position="667"/>
    </location>
</feature>
<evidence type="ECO:0000256" key="5">
    <source>
        <dbReference type="RuleBase" id="RU363032"/>
    </source>
</evidence>
<dbReference type="PROSITE" id="PS50928">
    <property type="entry name" value="ABC_TM1"/>
    <property type="match status" value="1"/>
</dbReference>
<name>A0A410H1I0_9GAMM</name>
<dbReference type="PANTHER" id="PTHR42727">
    <property type="entry name" value="PHOSPHATE TRANSPORT SYSTEM PERMEASE PROTEIN"/>
    <property type="match status" value="1"/>
</dbReference>
<sequence>MDQSAQKALEQALKGPKFEKRIKRRNLVDKGWASSISVGGVGVILSVLLIMFFLVYVVAPLFMPASVKEHASYALPGGSQEKTLFYGMDEYKETAMRITESGKLIGFNANNGQLLTESSLPLNGESITSFARVKESDKLIAFGLSGGGVLLAKYGYKVTYPDNVRKITPALTFPFGQEPLVVADQPISKVAARSSDSQLVVAYQLAGQSHVFVKQYDKVESMLSDDVALEEYAEGEVPNNMPVDWLMMGGNMRNLYLVSEDGSTLYYDLSNIREPVLLQKVNMVNGDEHISSLRFLLGEYSLMVGTSKGRVLQWFPVRDENNNFQLEFIREFEVDKKPVNFIAIEHSRKGFVTLDRSDEINLYNATAERHLASVDLKTGLNFILMAERGNGALLETADGQMVNYDIKNEHPDVSFSSLWGKVWYEGYEEPSYTWQSSSASADFEPKFSMVPLTFGTIKAALYSMLFAVPIAVLAAIYTAFFMDNKTRQYIKPTIELIEALPTVILGFLAGLWLAPYMEAHLAGFFAILLVVPIGILLFGFGWSRLPEPVRLLIPTGRRAVLMLPVVVFLGWFALSLSSPIENLFFHGDMRHWLTSSAGIDFDQRNALVIGFAMGFALIPTIFSVAEDAIYNVPSYLVNGSLALGASGWQTLVGVVLPTASPGIFSAIMLGFGRGIGETMIVLMASGNTPLMDVNIFQGMRTLSANLAVEMPEAELYSSHYRVLFLSGLILFIFTFVFNTLAEVVRERMRRKYGSL</sequence>
<accession>A0A410H1I0</accession>
<dbReference type="KEGG" id="htr:EPV75_03305"/>
<keyword evidence="8" id="KW-1185">Reference proteome</keyword>
<dbReference type="SUPFAM" id="SSF50978">
    <property type="entry name" value="WD40 repeat-like"/>
    <property type="match status" value="1"/>
</dbReference>
<gene>
    <name evidence="7" type="ORF">EPV75_03305</name>
</gene>
<feature type="transmembrane region" description="Helical" evidence="5">
    <location>
        <begin position="606"/>
        <end position="625"/>
    </location>
</feature>
<organism evidence="7 8">
    <name type="scientific">Hydrogenovibrio thermophilus</name>
    <dbReference type="NCBI Taxonomy" id="265883"/>
    <lineage>
        <taxon>Bacteria</taxon>
        <taxon>Pseudomonadati</taxon>
        <taxon>Pseudomonadota</taxon>
        <taxon>Gammaproteobacteria</taxon>
        <taxon>Thiotrichales</taxon>
        <taxon>Piscirickettsiaceae</taxon>
        <taxon>Hydrogenovibrio</taxon>
    </lineage>
</organism>
<feature type="domain" description="ABC transmembrane type-1" evidence="6">
    <location>
        <begin position="453"/>
        <end position="741"/>
    </location>
</feature>
<dbReference type="SUPFAM" id="SSF161098">
    <property type="entry name" value="MetI-like"/>
    <property type="match status" value="2"/>
</dbReference>
<reference evidence="7 8" key="1">
    <citation type="journal article" date="2018" name="Environ. Microbiol.">
        <title>Genomes of ubiquitous marine and hypersaline Hydrogenovibrio, Thiomicrorhabdus and Thiomicrospira spp. encode a diversity of mechanisms to sustain chemolithoautotrophy in heterogeneous environments.</title>
        <authorList>
            <person name="Scott K.M."/>
            <person name="Williams J."/>
            <person name="Porter C.M.B."/>
            <person name="Russel S."/>
            <person name="Harmer T.L."/>
            <person name="Paul J.H."/>
            <person name="Antonen K.M."/>
            <person name="Bridges M.K."/>
            <person name="Camper G.J."/>
            <person name="Campla C.K."/>
            <person name="Casella L.G."/>
            <person name="Chase E."/>
            <person name="Conrad J.W."/>
            <person name="Cruz M.C."/>
            <person name="Dunlap D.S."/>
            <person name="Duran L."/>
            <person name="Fahsbender E.M."/>
            <person name="Goldsmith D.B."/>
            <person name="Keeley R.F."/>
            <person name="Kondoff M.R."/>
            <person name="Kussy B.I."/>
            <person name="Lane M.K."/>
            <person name="Lawler S."/>
            <person name="Leigh B.A."/>
            <person name="Lewis C."/>
            <person name="Lostal L.M."/>
            <person name="Marking D."/>
            <person name="Mancera P.A."/>
            <person name="McClenthan E.C."/>
            <person name="McIntyre E.A."/>
            <person name="Mine J.A."/>
            <person name="Modi S."/>
            <person name="Moore B.D."/>
            <person name="Morgan W.A."/>
            <person name="Nelson K.M."/>
            <person name="Nguyen K.N."/>
            <person name="Ogburn N."/>
            <person name="Parrino D.G."/>
            <person name="Pedapudi A.D."/>
            <person name="Pelham R.P."/>
            <person name="Preece A.M."/>
            <person name="Rampersad E.A."/>
            <person name="Richardson J.C."/>
            <person name="Rodgers C.M."/>
            <person name="Schaffer B.L."/>
            <person name="Sheridan N.E."/>
            <person name="Solone M.R."/>
            <person name="Staley Z.R."/>
            <person name="Tabuchi M."/>
            <person name="Waide R.J."/>
            <person name="Wanjugi P.W."/>
            <person name="Young S."/>
            <person name="Clum A."/>
            <person name="Daum C."/>
            <person name="Huntemann M."/>
            <person name="Ivanova N."/>
            <person name="Kyrpides N."/>
            <person name="Mikhailova N."/>
            <person name="Palaniappan K."/>
            <person name="Pillay M."/>
            <person name="Reddy T.B.K."/>
            <person name="Shapiro N."/>
            <person name="Stamatis D."/>
            <person name="Varghese N."/>
            <person name="Woyke T."/>
            <person name="Boden R."/>
            <person name="Freyermuth S.K."/>
            <person name="Kerfeld C.A."/>
        </authorList>
    </citation>
    <scope>NUCLEOTIDE SEQUENCE [LARGE SCALE GENOMIC DNA]</scope>
    <source>
        <strain evidence="7 8">JR-2</strain>
    </source>
</reference>
<dbReference type="Proteomes" id="UP000285478">
    <property type="component" value="Chromosome"/>
</dbReference>
<feature type="transmembrane region" description="Helical" evidence="5">
    <location>
        <begin position="31"/>
        <end position="59"/>
    </location>
</feature>
<feature type="transmembrane region" description="Helical" evidence="5">
    <location>
        <begin position="459"/>
        <end position="482"/>
    </location>
</feature>
<comment type="similarity">
    <text evidence="5">Belongs to the binding-protein-dependent transport system permease family.</text>
</comment>
<feature type="transmembrane region" description="Helical" evidence="5">
    <location>
        <begin position="521"/>
        <end position="542"/>
    </location>
</feature>
<evidence type="ECO:0000256" key="4">
    <source>
        <dbReference type="ARBA" id="ARBA00023136"/>
    </source>
</evidence>
<evidence type="ECO:0000256" key="3">
    <source>
        <dbReference type="ARBA" id="ARBA00022989"/>
    </source>
</evidence>
<protein>
    <submittedName>
        <fullName evidence="7">ABC transporter permease subunit</fullName>
    </submittedName>
</protein>
<dbReference type="CDD" id="cd06261">
    <property type="entry name" value="TM_PBP2"/>
    <property type="match status" value="1"/>
</dbReference>
<keyword evidence="5" id="KW-0813">Transport</keyword>
<dbReference type="PANTHER" id="PTHR42727:SF1">
    <property type="entry name" value="PHOSPHATE TRANSPORT SYSTEM PERMEASE"/>
    <property type="match status" value="1"/>
</dbReference>
<keyword evidence="3 5" id="KW-1133">Transmembrane helix</keyword>
<evidence type="ECO:0000259" key="6">
    <source>
        <dbReference type="PROSITE" id="PS50928"/>
    </source>
</evidence>
<proteinExistence type="inferred from homology"/>